<organism evidence="13 14">
    <name type="scientific">Miscanthus lutarioriparius</name>
    <dbReference type="NCBI Taxonomy" id="422564"/>
    <lineage>
        <taxon>Eukaryota</taxon>
        <taxon>Viridiplantae</taxon>
        <taxon>Streptophyta</taxon>
        <taxon>Embryophyta</taxon>
        <taxon>Tracheophyta</taxon>
        <taxon>Spermatophyta</taxon>
        <taxon>Magnoliopsida</taxon>
        <taxon>Liliopsida</taxon>
        <taxon>Poales</taxon>
        <taxon>Poaceae</taxon>
        <taxon>PACMAD clade</taxon>
        <taxon>Panicoideae</taxon>
        <taxon>Andropogonodae</taxon>
        <taxon>Andropogoneae</taxon>
        <taxon>Saccharinae</taxon>
        <taxon>Miscanthus</taxon>
    </lineage>
</organism>
<proteinExistence type="predicted"/>
<name>A0A811MZD9_9POAL</name>
<keyword evidence="5" id="KW-0677">Repeat</keyword>
<evidence type="ECO:0000256" key="1">
    <source>
        <dbReference type="ARBA" id="ARBA00004479"/>
    </source>
</evidence>
<dbReference type="GO" id="GO:0004672">
    <property type="term" value="F:protein kinase activity"/>
    <property type="evidence" value="ECO:0007669"/>
    <property type="project" value="InterPro"/>
</dbReference>
<accession>A0A811MZD9</accession>
<evidence type="ECO:0000256" key="3">
    <source>
        <dbReference type="ARBA" id="ARBA00022692"/>
    </source>
</evidence>
<dbReference type="GO" id="GO:0005524">
    <property type="term" value="F:ATP binding"/>
    <property type="evidence" value="ECO:0007669"/>
    <property type="project" value="InterPro"/>
</dbReference>
<evidence type="ECO:0000256" key="4">
    <source>
        <dbReference type="ARBA" id="ARBA00022729"/>
    </source>
</evidence>
<keyword evidence="6 11" id="KW-1133">Transmembrane helix</keyword>
<evidence type="ECO:0000256" key="9">
    <source>
        <dbReference type="ARBA" id="ARBA00023180"/>
    </source>
</evidence>
<keyword evidence="7 11" id="KW-0472">Membrane</keyword>
<dbReference type="Gene3D" id="3.80.10.10">
    <property type="entry name" value="Ribonuclease Inhibitor"/>
    <property type="match status" value="2"/>
</dbReference>
<evidence type="ECO:0000259" key="12">
    <source>
        <dbReference type="PROSITE" id="PS50011"/>
    </source>
</evidence>
<dbReference type="Pfam" id="PF07714">
    <property type="entry name" value="PK_Tyr_Ser-Thr"/>
    <property type="match status" value="1"/>
</dbReference>
<evidence type="ECO:0000256" key="11">
    <source>
        <dbReference type="SAM" id="Phobius"/>
    </source>
</evidence>
<evidence type="ECO:0000313" key="13">
    <source>
        <dbReference type="EMBL" id="CAD6214938.1"/>
    </source>
</evidence>
<dbReference type="GO" id="GO:0016020">
    <property type="term" value="C:membrane"/>
    <property type="evidence" value="ECO:0007669"/>
    <property type="project" value="UniProtKB-SubCell"/>
</dbReference>
<dbReference type="EMBL" id="CAJGYO010000002">
    <property type="protein sequence ID" value="CAD6214938.1"/>
    <property type="molecule type" value="Genomic_DNA"/>
</dbReference>
<dbReference type="Gene3D" id="3.30.200.20">
    <property type="entry name" value="Phosphorylase Kinase, domain 1"/>
    <property type="match status" value="1"/>
</dbReference>
<dbReference type="PROSITE" id="PS50011">
    <property type="entry name" value="PROTEIN_KINASE_DOM"/>
    <property type="match status" value="1"/>
</dbReference>
<dbReference type="InterPro" id="IPR001611">
    <property type="entry name" value="Leu-rich_rpt"/>
</dbReference>
<dbReference type="InterPro" id="IPR001245">
    <property type="entry name" value="Ser-Thr/Tyr_kinase_cat_dom"/>
</dbReference>
<evidence type="ECO:0000256" key="2">
    <source>
        <dbReference type="ARBA" id="ARBA00022614"/>
    </source>
</evidence>
<evidence type="ECO:0000256" key="5">
    <source>
        <dbReference type="ARBA" id="ARBA00022737"/>
    </source>
</evidence>
<feature type="region of interest" description="Disordered" evidence="10">
    <location>
        <begin position="858"/>
        <end position="881"/>
    </location>
</feature>
<feature type="transmembrane region" description="Helical" evidence="11">
    <location>
        <begin position="484"/>
        <end position="507"/>
    </location>
</feature>
<protein>
    <recommendedName>
        <fullName evidence="12">Protein kinase domain-containing protein</fullName>
    </recommendedName>
</protein>
<reference evidence="13" key="1">
    <citation type="submission" date="2020-10" db="EMBL/GenBank/DDBJ databases">
        <authorList>
            <person name="Han B."/>
            <person name="Lu T."/>
            <person name="Zhao Q."/>
            <person name="Huang X."/>
            <person name="Zhao Y."/>
        </authorList>
    </citation>
    <scope>NUCLEOTIDE SEQUENCE</scope>
</reference>
<dbReference type="Proteomes" id="UP000604825">
    <property type="component" value="Unassembled WGS sequence"/>
</dbReference>
<sequence>MCYPLRKKLAATRAEVFVPLLEAVEALVDALKFNAMCDRRGETGTRSGKDSPSFADKLVVLLSFVFLYKEHSEAVTTQCFLVEKSSTMARPNHLRLIFFFPVFLALIQETTQLQPSQVWTLIKIQQLLNSPPMVSHWRRSTDFCGGAGGSMGPTGTAAVLCYGDTVTQLHIAGAAGAPPLPRNFSIGAVVTTLSRLPDLKVLTLSGLGLWGPLPGKLGRLASLEIVNMSGNYLFGEVPRGMSRLVALQTLVLDDNMLGGEVPDWIGALPSLAVLSLRNNTFQGAVPESLGSAPSLRSLVLASNNLSGNLPDMSRQSNLQVLDVGGNSLGPAFPRLGRKVVTVVLSRNRFGGGLPPELGSFYLLERLDVSWNRFVGPFAPALLSLPSIRYLNIAGNRFTGTLSDKAPCGDNLRFVDLSLNLLMGSVPTCLRSPDRKPDTVVLVSTNCLDDSDGSQHPSPFCQNQALAVGILPGKEKKNIASHAGFVAGIVMAILVAISAVGLIVFFAVRRQAMKGSESRAPTASEEENSSIGYPSKLLADARYISQTVKLGALGIPSYRSFSLVELEAATNNFENSHLLGQDSHGEMYRGRLGNGTPVTIRTLKMKRSQTTQSINRHIETISRLRHQNLVSALGHCFEYDLDESTVTQLYIVFEYVQNGNLRSRISQGTEGCRLTWSQRISATIGVAKGIQFLHGGIIPGLVGNDLRITNILLDQNHVAKIGSYNIPILAEAMKSEQGGAGNKFQTESRMKSDKADIFDFGVILLEVVSGKTITSMYEVEILKELLAWAIADEDRVRRRSFADPVVSKGCSDESLRTVMEICQRCLAKEASQRPSVEDVLWNLQFAAQVQDDWEVDAWSSSGGSPVSSSSRATRSTRLHLSR</sequence>
<dbReference type="PANTHER" id="PTHR48056">
    <property type="entry name" value="LRR RECEPTOR-LIKE SERINE/THREONINE-PROTEIN KINASE-RELATED"/>
    <property type="match status" value="1"/>
</dbReference>
<feature type="compositionally biased region" description="Low complexity" evidence="10">
    <location>
        <begin position="858"/>
        <end position="872"/>
    </location>
</feature>
<evidence type="ECO:0000256" key="8">
    <source>
        <dbReference type="ARBA" id="ARBA00023170"/>
    </source>
</evidence>
<gene>
    <name evidence="13" type="ORF">NCGR_LOCUS10223</name>
</gene>
<dbReference type="FunFam" id="3.80.10.10:FF:000155">
    <property type="entry name" value="Putative inactive leucine-rich repeat receptor-like protein kinase"/>
    <property type="match status" value="1"/>
</dbReference>
<dbReference type="SUPFAM" id="SSF56112">
    <property type="entry name" value="Protein kinase-like (PK-like)"/>
    <property type="match status" value="1"/>
</dbReference>
<comment type="caution">
    <text evidence="13">The sequence shown here is derived from an EMBL/GenBank/DDBJ whole genome shotgun (WGS) entry which is preliminary data.</text>
</comment>
<dbReference type="FunFam" id="1.10.510.10:FF:000431">
    <property type="entry name" value="Putative inactive leucine-rich repeat receptor-like protein kinase"/>
    <property type="match status" value="1"/>
</dbReference>
<keyword evidence="9" id="KW-0325">Glycoprotein</keyword>
<evidence type="ECO:0000256" key="7">
    <source>
        <dbReference type="ARBA" id="ARBA00023136"/>
    </source>
</evidence>
<evidence type="ECO:0000256" key="6">
    <source>
        <dbReference type="ARBA" id="ARBA00022989"/>
    </source>
</evidence>
<evidence type="ECO:0000313" key="14">
    <source>
        <dbReference type="Proteomes" id="UP000604825"/>
    </source>
</evidence>
<dbReference type="Gene3D" id="1.10.510.10">
    <property type="entry name" value="Transferase(Phosphotransferase) domain 1"/>
    <property type="match status" value="1"/>
</dbReference>
<dbReference type="InterPro" id="IPR032675">
    <property type="entry name" value="LRR_dom_sf"/>
</dbReference>
<dbReference type="FunFam" id="3.30.200.20:FF:000285">
    <property type="entry name" value="Putative inactive leucine-rich repeat receptor-like protein kinase"/>
    <property type="match status" value="1"/>
</dbReference>
<dbReference type="PANTHER" id="PTHR48056:SF74">
    <property type="entry name" value="PROTEIN KINASE DOMAIN-CONTAINING PROTEIN"/>
    <property type="match status" value="1"/>
</dbReference>
<keyword evidence="14" id="KW-1185">Reference proteome</keyword>
<keyword evidence="2" id="KW-0433">Leucine-rich repeat</keyword>
<keyword evidence="3 11" id="KW-0812">Transmembrane</keyword>
<dbReference type="InterPro" id="IPR011009">
    <property type="entry name" value="Kinase-like_dom_sf"/>
</dbReference>
<dbReference type="FunFam" id="3.80.10.10:FF:000511">
    <property type="entry name" value="Putative inactive leucine-rich repeat receptor-like protein kinase"/>
    <property type="match status" value="1"/>
</dbReference>
<evidence type="ECO:0000256" key="10">
    <source>
        <dbReference type="SAM" id="MobiDB-lite"/>
    </source>
</evidence>
<dbReference type="AlphaFoldDB" id="A0A811MZD9"/>
<dbReference type="OrthoDB" id="676979at2759"/>
<comment type="subcellular location">
    <subcellularLocation>
        <location evidence="1">Membrane</location>
        <topology evidence="1">Single-pass type I membrane protein</topology>
    </subcellularLocation>
</comment>
<dbReference type="GO" id="GO:0033612">
    <property type="term" value="F:receptor serine/threonine kinase binding"/>
    <property type="evidence" value="ECO:0007669"/>
    <property type="project" value="TreeGrafter"/>
</dbReference>
<keyword evidence="8" id="KW-0675">Receptor</keyword>
<dbReference type="InterPro" id="IPR000719">
    <property type="entry name" value="Prot_kinase_dom"/>
</dbReference>
<feature type="domain" description="Protein kinase" evidence="12">
    <location>
        <begin position="572"/>
        <end position="844"/>
    </location>
</feature>
<keyword evidence="4" id="KW-0732">Signal</keyword>
<dbReference type="Pfam" id="PF13855">
    <property type="entry name" value="LRR_8"/>
    <property type="match status" value="1"/>
</dbReference>
<dbReference type="SUPFAM" id="SSF52058">
    <property type="entry name" value="L domain-like"/>
    <property type="match status" value="1"/>
</dbReference>
<dbReference type="InterPro" id="IPR050647">
    <property type="entry name" value="Plant_LRR-RLKs"/>
</dbReference>